<keyword evidence="2" id="KW-1185">Reference proteome</keyword>
<dbReference type="AlphaFoldDB" id="A0A0L7RJW9"/>
<evidence type="ECO:0000313" key="2">
    <source>
        <dbReference type="Proteomes" id="UP000053825"/>
    </source>
</evidence>
<protein>
    <submittedName>
        <fullName evidence="1">Uncharacterized protein</fullName>
    </submittedName>
</protein>
<reference evidence="1 2" key="1">
    <citation type="submission" date="2015-07" db="EMBL/GenBank/DDBJ databases">
        <title>The genome of Habropoda laboriosa.</title>
        <authorList>
            <person name="Pan H."/>
            <person name="Kapheim K."/>
        </authorList>
    </citation>
    <scope>NUCLEOTIDE SEQUENCE [LARGE SCALE GENOMIC DNA]</scope>
    <source>
        <strain evidence="1">0110345459</strain>
    </source>
</reference>
<gene>
    <name evidence="1" type="ORF">WH47_00927</name>
</gene>
<evidence type="ECO:0000313" key="1">
    <source>
        <dbReference type="EMBL" id="KOC71247.1"/>
    </source>
</evidence>
<proteinExistence type="predicted"/>
<accession>A0A0L7RJW9</accession>
<dbReference type="Proteomes" id="UP000053825">
    <property type="component" value="Unassembled WGS sequence"/>
</dbReference>
<dbReference type="EMBL" id="KQ414575">
    <property type="protein sequence ID" value="KOC71247.1"/>
    <property type="molecule type" value="Genomic_DNA"/>
</dbReference>
<organism evidence="1 2">
    <name type="scientific">Habropoda laboriosa</name>
    <dbReference type="NCBI Taxonomy" id="597456"/>
    <lineage>
        <taxon>Eukaryota</taxon>
        <taxon>Metazoa</taxon>
        <taxon>Ecdysozoa</taxon>
        <taxon>Arthropoda</taxon>
        <taxon>Hexapoda</taxon>
        <taxon>Insecta</taxon>
        <taxon>Pterygota</taxon>
        <taxon>Neoptera</taxon>
        <taxon>Endopterygota</taxon>
        <taxon>Hymenoptera</taxon>
        <taxon>Apocrita</taxon>
        <taxon>Aculeata</taxon>
        <taxon>Apoidea</taxon>
        <taxon>Anthophila</taxon>
        <taxon>Apidae</taxon>
        <taxon>Habropoda</taxon>
    </lineage>
</organism>
<name>A0A0L7RJW9_9HYME</name>
<sequence length="54" mass="6484">MSEDRGIEACEISKQGIEKKKRDFLAHKLEQSLRIVPRCSNRDHWDQRDYLVRV</sequence>